<evidence type="ECO:0000313" key="1">
    <source>
        <dbReference type="EMBL" id="PWU94126.1"/>
    </source>
</evidence>
<dbReference type="VEuPathDB" id="TriTrypDB:TcYC6_0082640"/>
<dbReference type="VEuPathDB" id="TriTrypDB:C3747_11g504"/>
<comment type="caution">
    <text evidence="1">The sequence shown here is derived from an EMBL/GenBank/DDBJ whole genome shotgun (WGS) entry which is preliminary data.</text>
</comment>
<dbReference type="VEuPathDB" id="TriTrypDB:TcCLB.504035.100"/>
<dbReference type="VEuPathDB" id="TriTrypDB:TcCL_ESM04922"/>
<name>A0A2V2VEV0_TRYCR</name>
<dbReference type="EMBL" id="PRFA01000028">
    <property type="protein sequence ID" value="PWU94126.1"/>
    <property type="molecule type" value="Genomic_DNA"/>
</dbReference>
<reference evidence="1 2" key="1">
    <citation type="journal article" date="2018" name="Microb. Genom.">
        <title>Expanding an expanded genome: long-read sequencing of Trypanosoma cruzi.</title>
        <authorList>
            <person name="Berna L."/>
            <person name="Rodriguez M."/>
            <person name="Chiribao M.L."/>
            <person name="Parodi-Talice A."/>
            <person name="Pita S."/>
            <person name="Rijo G."/>
            <person name="Alvarez-Valin F."/>
            <person name="Robello C."/>
        </authorList>
    </citation>
    <scope>NUCLEOTIDE SEQUENCE [LARGE SCALE GENOMIC DNA]</scope>
    <source>
        <strain evidence="1 2">Dm28c</strain>
    </source>
</reference>
<dbReference type="Proteomes" id="UP000246121">
    <property type="component" value="Unassembled WGS sequence"/>
</dbReference>
<dbReference type="VEuPathDB" id="TriTrypDB:ECC02_004071"/>
<proteinExistence type="predicted"/>
<organism evidence="1 2">
    <name type="scientific">Trypanosoma cruzi</name>
    <dbReference type="NCBI Taxonomy" id="5693"/>
    <lineage>
        <taxon>Eukaryota</taxon>
        <taxon>Discoba</taxon>
        <taxon>Euglenozoa</taxon>
        <taxon>Kinetoplastea</taxon>
        <taxon>Metakinetoplastina</taxon>
        <taxon>Trypanosomatida</taxon>
        <taxon>Trypanosomatidae</taxon>
        <taxon>Trypanosoma</taxon>
        <taxon>Schizotrypanum</taxon>
    </lineage>
</organism>
<gene>
    <name evidence="1" type="ORF">C4B63_28g214</name>
</gene>
<dbReference type="VEuPathDB" id="TriTrypDB:TcCLB.507991.110"/>
<dbReference type="VEuPathDB" id="TriTrypDB:C4B63_28g214"/>
<sequence length="154" mass="17533">MPHEFVILPIKEEKNEALRFEKETVAREFAAIQIQRAYRRHAYRLRRWYEGGEKTTIYTSPLQILEGILRDADPKNVSWVFGAACLWPCSLRKAMLRSKLLSCCAGKHMRHDYPERIPGLSSAACHQNSLTATSTAMCSATCERKNGITTTDSK</sequence>
<dbReference type="AlphaFoldDB" id="A0A2V2VEV0"/>
<accession>A0A2V2VEV0</accession>
<evidence type="ECO:0000313" key="2">
    <source>
        <dbReference type="Proteomes" id="UP000246121"/>
    </source>
</evidence>
<protein>
    <submittedName>
        <fullName evidence="1">Uncharacterized protein</fullName>
    </submittedName>
</protein>